<keyword evidence="3" id="KW-1185">Reference proteome</keyword>
<evidence type="ECO:0000313" key="3">
    <source>
        <dbReference type="Proteomes" id="UP001144673"/>
    </source>
</evidence>
<feature type="region of interest" description="Disordered" evidence="1">
    <location>
        <begin position="435"/>
        <end position="456"/>
    </location>
</feature>
<dbReference type="AlphaFoldDB" id="A0A9W8QPH8"/>
<feature type="region of interest" description="Disordered" evidence="1">
    <location>
        <begin position="389"/>
        <end position="408"/>
    </location>
</feature>
<proteinExistence type="predicted"/>
<dbReference type="GeneID" id="80893556"/>
<feature type="region of interest" description="Disordered" evidence="1">
    <location>
        <begin position="261"/>
        <end position="316"/>
    </location>
</feature>
<dbReference type="KEGG" id="amus:LMH87_006397"/>
<comment type="caution">
    <text evidence="2">The sequence shown here is derived from an EMBL/GenBank/DDBJ whole genome shotgun (WGS) entry which is preliminary data.</text>
</comment>
<dbReference type="EMBL" id="JAJHUN010000001">
    <property type="protein sequence ID" value="KAJ4164735.1"/>
    <property type="molecule type" value="Genomic_DNA"/>
</dbReference>
<evidence type="ECO:0000313" key="2">
    <source>
        <dbReference type="EMBL" id="KAJ4164735.1"/>
    </source>
</evidence>
<name>A0A9W8QPH8_AKAMU</name>
<protein>
    <submittedName>
        <fullName evidence="2">Uncharacterized protein</fullName>
    </submittedName>
</protein>
<dbReference type="RefSeq" id="XP_056059650.1">
    <property type="nucleotide sequence ID" value="XM_056204277.1"/>
</dbReference>
<sequence>MASATAVPKAHLPPISLDIPVAKVKYKDLVADLVRIYQTYACSLSEREQLDFCRMVNGCEYEHGQAAEYSIACHKAYRKMFHPYTQGCFRDAVTFDKWALLAALYFRPWPSTPTGLQRVAKAVSLLGLRREPRFEQYQSYHKTSLESLPLPNPDSLASRSDFKLIFLTSPAPASIFDDTGPLPSSRSGVVANPLRPADSAEQLEDFNTEQLCDFLKNLDATNMKMDHDGDGDGYEPPSAVTSREASVIVVDVNGLTLTEKPTTPVARVTGETDSKTSKHRLSSSPDGLLRSPAKKQDRGSISINTPAAGRQRSMEQAPTGKAFFEQLDSFMATVPERIGQLQAQLDCHTCRIAPDVSQAAAADRQADEDALQEASRQLEMLKAQFEQFRTAQEETKRQQTARAREASAAAAEEQATAIRKEVEAQVALVRADLAAESEERKRDAKTAKQGQDRLDTTIKKLEGSVSSSARAAKQEKAARERYRAEVDAAIREIKERSSSKKSTAPPAASAALAENVCRIVDEHLPGALRHVLQRHARAKEEAGLKK</sequence>
<gene>
    <name evidence="2" type="ORF">LMH87_006397</name>
</gene>
<feature type="compositionally biased region" description="Basic and acidic residues" evidence="1">
    <location>
        <begin position="391"/>
        <end position="405"/>
    </location>
</feature>
<evidence type="ECO:0000256" key="1">
    <source>
        <dbReference type="SAM" id="MobiDB-lite"/>
    </source>
</evidence>
<dbReference type="Proteomes" id="UP001144673">
    <property type="component" value="Chromosome 1"/>
</dbReference>
<reference evidence="2" key="1">
    <citation type="journal article" date="2023" name="Access Microbiol">
        <title>De-novo genome assembly for Akanthomyces muscarius, a biocontrol agent of insect agricultural pests.</title>
        <authorList>
            <person name="Erdos Z."/>
            <person name="Studholme D.J."/>
            <person name="Raymond B."/>
            <person name="Sharma M."/>
        </authorList>
    </citation>
    <scope>NUCLEOTIDE SEQUENCE</scope>
    <source>
        <strain evidence="2">Ve6</strain>
    </source>
</reference>
<organism evidence="2 3">
    <name type="scientific">Akanthomyces muscarius</name>
    <name type="common">Entomopathogenic fungus</name>
    <name type="synonym">Lecanicillium muscarium</name>
    <dbReference type="NCBI Taxonomy" id="2231603"/>
    <lineage>
        <taxon>Eukaryota</taxon>
        <taxon>Fungi</taxon>
        <taxon>Dikarya</taxon>
        <taxon>Ascomycota</taxon>
        <taxon>Pezizomycotina</taxon>
        <taxon>Sordariomycetes</taxon>
        <taxon>Hypocreomycetidae</taxon>
        <taxon>Hypocreales</taxon>
        <taxon>Cordycipitaceae</taxon>
        <taxon>Akanthomyces</taxon>
    </lineage>
</organism>
<feature type="compositionally biased region" description="Basic and acidic residues" evidence="1">
    <location>
        <begin position="437"/>
        <end position="456"/>
    </location>
</feature>
<accession>A0A9W8QPH8</accession>